<dbReference type="AlphaFoldDB" id="A0A177K5W8"/>
<proteinExistence type="predicted"/>
<feature type="region of interest" description="Disordered" evidence="1">
    <location>
        <begin position="36"/>
        <end position="64"/>
    </location>
</feature>
<reference evidence="2 3" key="1">
    <citation type="submission" date="2016-02" db="EMBL/GenBank/DDBJ databases">
        <authorList>
            <person name="Wen L."/>
            <person name="He K."/>
            <person name="Yang H."/>
        </authorList>
    </citation>
    <scope>NUCLEOTIDE SEQUENCE [LARGE SCALE GENOMIC DNA]</scope>
    <source>
        <strain evidence="2 3">CD11_3</strain>
    </source>
</reference>
<organism evidence="2 3">
    <name type="scientific">Microbacterium oleivorans</name>
    <dbReference type="NCBI Taxonomy" id="273677"/>
    <lineage>
        <taxon>Bacteria</taxon>
        <taxon>Bacillati</taxon>
        <taxon>Actinomycetota</taxon>
        <taxon>Actinomycetes</taxon>
        <taxon>Micrococcales</taxon>
        <taxon>Microbacteriaceae</taxon>
        <taxon>Microbacterium</taxon>
    </lineage>
</organism>
<sequence>MAASDDAASSTGPDDIIELFVGQVIALFPLRMKSGQIPGRPQPTVRRIFPRSPEPGTPVDGGPPMRARTYSLFVDAPGHGILTVGDHRVEVVILPLDVSTPRQATVFRISAIAGRTIDVTGVVIQPPTNAGG</sequence>
<dbReference type="EMBL" id="LSTV01000005">
    <property type="protein sequence ID" value="OAH48798.1"/>
    <property type="molecule type" value="Genomic_DNA"/>
</dbReference>
<gene>
    <name evidence="2" type="ORF">AYL44_12230</name>
</gene>
<dbReference type="OrthoDB" id="5080198at2"/>
<accession>A0A177K5W8</accession>
<name>A0A177K5W8_9MICO</name>
<dbReference type="RefSeq" id="WP_064003578.1">
    <property type="nucleotide sequence ID" value="NZ_LSTV01000005.1"/>
</dbReference>
<evidence type="ECO:0000256" key="1">
    <source>
        <dbReference type="SAM" id="MobiDB-lite"/>
    </source>
</evidence>
<evidence type="ECO:0000313" key="2">
    <source>
        <dbReference type="EMBL" id="OAH48798.1"/>
    </source>
</evidence>
<evidence type="ECO:0000313" key="3">
    <source>
        <dbReference type="Proteomes" id="UP000076998"/>
    </source>
</evidence>
<comment type="caution">
    <text evidence="2">The sequence shown here is derived from an EMBL/GenBank/DDBJ whole genome shotgun (WGS) entry which is preliminary data.</text>
</comment>
<protein>
    <submittedName>
        <fullName evidence="2">Uncharacterized protein</fullName>
    </submittedName>
</protein>
<dbReference type="Proteomes" id="UP000076998">
    <property type="component" value="Unassembled WGS sequence"/>
</dbReference>